<dbReference type="RefSeq" id="WP_048878258.1">
    <property type="nucleotide sequence ID" value="NZ_BANC01000030.1"/>
</dbReference>
<evidence type="ECO:0000313" key="3">
    <source>
        <dbReference type="Proteomes" id="UP000032668"/>
    </source>
</evidence>
<dbReference type="EMBL" id="BANC01000030">
    <property type="protein sequence ID" value="GAN79826.1"/>
    <property type="molecule type" value="Genomic_DNA"/>
</dbReference>
<dbReference type="InterPro" id="IPR023346">
    <property type="entry name" value="Lysozyme-like_dom_sf"/>
</dbReference>
<dbReference type="Pfam" id="PF05838">
    <property type="entry name" value="Glyco_hydro_108"/>
    <property type="match status" value="1"/>
</dbReference>
<evidence type="ECO:0000313" key="2">
    <source>
        <dbReference type="EMBL" id="GAN79826.1"/>
    </source>
</evidence>
<dbReference type="Proteomes" id="UP000032668">
    <property type="component" value="Unassembled WGS sequence"/>
</dbReference>
<evidence type="ECO:0000259" key="1">
    <source>
        <dbReference type="Pfam" id="PF05838"/>
    </source>
</evidence>
<name>A0A0D6PEP1_9PROT</name>
<sequence length="175" mass="19303">MDNFIPCRNFTLQEEGGFVDNPCDPGRATKYGITIKTLSAWRKRACTVQDVKALSSFEAGAIYRAWYWIPGLPPGIDLMTFDFGVNAGDRESVELLQRAAGFVGDFVDGVCGPETRGRVSACNPVELIKALGIAQEAFYRKLPTFVEFGDGWTKRTDRREAVALGMVPKKMQIAA</sequence>
<dbReference type="InterPro" id="IPR008565">
    <property type="entry name" value="TtsA-like_GH18_dom"/>
</dbReference>
<protein>
    <recommendedName>
        <fullName evidence="1">TtsA-like Glycoside hydrolase family 108 domain-containing protein</fullName>
    </recommendedName>
</protein>
<proteinExistence type="predicted"/>
<dbReference type="Gene3D" id="1.20.141.10">
    <property type="entry name" value="Chitosanase, subunit A, domain 1"/>
    <property type="match status" value="1"/>
</dbReference>
<reference evidence="2 3" key="1">
    <citation type="submission" date="2012-11" db="EMBL/GenBank/DDBJ databases">
        <title>Whole genome sequence of Acidocella aminolytica 101 = DSM 11237.</title>
        <authorList>
            <person name="Azuma Y."/>
            <person name="Higashiura N."/>
            <person name="Hirakawa H."/>
            <person name="Matsushita K."/>
        </authorList>
    </citation>
    <scope>NUCLEOTIDE SEQUENCE [LARGE SCALE GENOMIC DNA]</scope>
    <source>
        <strain evidence="3">101 / DSM 11237</strain>
    </source>
</reference>
<gene>
    <name evidence="2" type="ORF">Aam_030_059</name>
</gene>
<feature type="domain" description="TtsA-like Glycoside hydrolase family 108" evidence="1">
    <location>
        <begin position="9"/>
        <end position="88"/>
    </location>
</feature>
<dbReference type="SUPFAM" id="SSF53955">
    <property type="entry name" value="Lysozyme-like"/>
    <property type="match status" value="1"/>
</dbReference>
<comment type="caution">
    <text evidence="2">The sequence shown here is derived from an EMBL/GenBank/DDBJ whole genome shotgun (WGS) entry which is preliminary data.</text>
</comment>
<dbReference type="STRING" id="1120923.SAMN02746095_02974"/>
<keyword evidence="3" id="KW-1185">Reference proteome</keyword>
<dbReference type="CDD" id="cd13926">
    <property type="entry name" value="N-acetylmuramidase_GH108"/>
    <property type="match status" value="1"/>
</dbReference>
<organism evidence="2 3">
    <name type="scientific">Acidocella aminolytica 101 = DSM 11237</name>
    <dbReference type="NCBI Taxonomy" id="1120923"/>
    <lineage>
        <taxon>Bacteria</taxon>
        <taxon>Pseudomonadati</taxon>
        <taxon>Pseudomonadota</taxon>
        <taxon>Alphaproteobacteria</taxon>
        <taxon>Acetobacterales</taxon>
        <taxon>Acidocellaceae</taxon>
        <taxon>Acidocella</taxon>
    </lineage>
</organism>
<dbReference type="OrthoDB" id="9815229at2"/>
<accession>A0A0D6PEP1</accession>
<dbReference type="AlphaFoldDB" id="A0A0D6PEP1"/>